<dbReference type="EMBL" id="CP049989">
    <property type="protein sequence ID" value="QIM51804.1"/>
    <property type="molecule type" value="Genomic_DNA"/>
</dbReference>
<gene>
    <name evidence="3" type="ORF">G9Q37_06440</name>
</gene>
<feature type="region of interest" description="Disordered" evidence="1">
    <location>
        <begin position="105"/>
        <end position="126"/>
    </location>
</feature>
<accession>A0A6G8IF18</accession>
<dbReference type="RefSeq" id="WP_166226191.1">
    <property type="nucleotide sequence ID" value="NZ_CP049989.1"/>
</dbReference>
<keyword evidence="2" id="KW-0732">Signal</keyword>
<evidence type="ECO:0000313" key="3">
    <source>
        <dbReference type="EMBL" id="QIM51804.1"/>
    </source>
</evidence>
<evidence type="ECO:0000256" key="2">
    <source>
        <dbReference type="SAM" id="SignalP"/>
    </source>
</evidence>
<feature type="signal peptide" evidence="2">
    <location>
        <begin position="1"/>
        <end position="26"/>
    </location>
</feature>
<dbReference type="KEGG" id="hcz:G9Q37_06440"/>
<reference evidence="3 4" key="1">
    <citation type="submission" date="2020-03" db="EMBL/GenBank/DDBJ databases">
        <title>Hydrogenophaga sp. nov. isolated from cyanobacterial mat.</title>
        <authorList>
            <person name="Thorat V."/>
            <person name="Kirdat K."/>
            <person name="Tiwarekar B."/>
            <person name="Costa E.D."/>
            <person name="Yadav A."/>
        </authorList>
    </citation>
    <scope>NUCLEOTIDE SEQUENCE [LARGE SCALE GENOMIC DNA]</scope>
    <source>
        <strain evidence="3 4">BA0156</strain>
    </source>
</reference>
<protein>
    <submittedName>
        <fullName evidence="3">Uncharacterized protein</fullName>
    </submittedName>
</protein>
<dbReference type="Proteomes" id="UP000503162">
    <property type="component" value="Chromosome"/>
</dbReference>
<organism evidence="3 4">
    <name type="scientific">Hydrogenophaga crocea</name>
    <dbReference type="NCBI Taxonomy" id="2716225"/>
    <lineage>
        <taxon>Bacteria</taxon>
        <taxon>Pseudomonadati</taxon>
        <taxon>Pseudomonadota</taxon>
        <taxon>Betaproteobacteria</taxon>
        <taxon>Burkholderiales</taxon>
        <taxon>Comamonadaceae</taxon>
        <taxon>Hydrogenophaga</taxon>
    </lineage>
</organism>
<evidence type="ECO:0000256" key="1">
    <source>
        <dbReference type="SAM" id="MobiDB-lite"/>
    </source>
</evidence>
<dbReference type="AlphaFoldDB" id="A0A6G8IF18"/>
<feature type="chain" id="PRO_5026253947" evidence="2">
    <location>
        <begin position="27"/>
        <end position="126"/>
    </location>
</feature>
<sequence length="126" mass="13537">MNTPKIRSIAVALWIASALGTGVAQGTRSTPGEGNYPAPASGGVAAAPGSDNAPAARPWRSGPRYTPGWSMMSEQERAQHRAQMHAARSPEECERILREHRRLMEQRAAERGKPMGNPPRAACPVK</sequence>
<proteinExistence type="predicted"/>
<feature type="compositionally biased region" description="Low complexity" evidence="1">
    <location>
        <begin position="37"/>
        <end position="56"/>
    </location>
</feature>
<feature type="region of interest" description="Disordered" evidence="1">
    <location>
        <begin position="22"/>
        <end position="91"/>
    </location>
</feature>
<name>A0A6G8IF18_9BURK</name>
<evidence type="ECO:0000313" key="4">
    <source>
        <dbReference type="Proteomes" id="UP000503162"/>
    </source>
</evidence>
<keyword evidence="4" id="KW-1185">Reference proteome</keyword>